<dbReference type="GO" id="GO:0019310">
    <property type="term" value="P:inositol catabolic process"/>
    <property type="evidence" value="ECO:0007669"/>
    <property type="project" value="InterPro"/>
</dbReference>
<proteinExistence type="predicted"/>
<dbReference type="Pfam" id="PF04962">
    <property type="entry name" value="KduI"/>
    <property type="match status" value="1"/>
</dbReference>
<dbReference type="RefSeq" id="WP_289548616.1">
    <property type="nucleotide sequence ID" value="NZ_CAKMHU010000010.1"/>
</dbReference>
<gene>
    <name evidence="2" type="ORF">K8V65_04865</name>
</gene>
<dbReference type="InterPro" id="IPR024203">
    <property type="entry name" value="Deoxy-glucuronate_isom_IolB"/>
</dbReference>
<sequence>MTKKVFGYPEFDASGEKILTTYDNEYSDMLMDIRVYKMKAGEERTFCREGEEVAVLLLSGKITYIFDGQEKAVTRKDVFTEGPWCVHVCGGTKVIVKADADAEILVQCTKNDKQFPAKLYAPEDAPWGYSCVGKFGNVAKRRVNTIFDHDIAPYSNMVLGEVLNDRGNWSGYLPHRHPQPETYYFKFDHPEGFGASFVGDQVFKSTDGSFSAIPGGELHPQAVAPGYQMYTCWMIRHLDGNPWLQTDRCEDERYVWLHDAKF</sequence>
<reference evidence="2" key="1">
    <citation type="journal article" date="2021" name="PeerJ">
        <title>Extensive microbial diversity within the chicken gut microbiome revealed by metagenomics and culture.</title>
        <authorList>
            <person name="Gilroy R."/>
            <person name="Ravi A."/>
            <person name="Getino M."/>
            <person name="Pursley I."/>
            <person name="Horton D.L."/>
            <person name="Alikhan N.F."/>
            <person name="Baker D."/>
            <person name="Gharbi K."/>
            <person name="Hall N."/>
            <person name="Watson M."/>
            <person name="Adriaenssens E.M."/>
            <person name="Foster-Nyarko E."/>
            <person name="Jarju S."/>
            <person name="Secka A."/>
            <person name="Antonio M."/>
            <person name="Oren A."/>
            <person name="Chaudhuri R.R."/>
            <person name="La Ragione R."/>
            <person name="Hildebrand F."/>
            <person name="Pallen M.J."/>
        </authorList>
    </citation>
    <scope>NUCLEOTIDE SEQUENCE</scope>
    <source>
        <strain evidence="2">7318</strain>
    </source>
</reference>
<dbReference type="GO" id="GO:0008880">
    <property type="term" value="F:glucuronate isomerase activity"/>
    <property type="evidence" value="ECO:0007669"/>
    <property type="project" value="InterPro"/>
</dbReference>
<dbReference type="PANTHER" id="PTHR39193">
    <property type="entry name" value="5-DEOXY-GLUCURONATE ISOMERASE"/>
    <property type="match status" value="1"/>
</dbReference>
<dbReference type="Gene3D" id="2.60.120.10">
    <property type="entry name" value="Jelly Rolls"/>
    <property type="match status" value="2"/>
</dbReference>
<comment type="caution">
    <text evidence="2">The sequence shown here is derived from an EMBL/GenBank/DDBJ whole genome shotgun (WGS) entry which is preliminary data.</text>
</comment>
<dbReference type="InterPro" id="IPR011051">
    <property type="entry name" value="RmlC_Cupin_sf"/>
</dbReference>
<keyword evidence="1 2" id="KW-0413">Isomerase</keyword>
<evidence type="ECO:0000313" key="2">
    <source>
        <dbReference type="EMBL" id="HJF84972.1"/>
    </source>
</evidence>
<dbReference type="SUPFAM" id="SSF51182">
    <property type="entry name" value="RmlC-like cupins"/>
    <property type="match status" value="1"/>
</dbReference>
<dbReference type="PIRSF" id="PIRSF036628">
    <property type="entry name" value="IolB"/>
    <property type="match status" value="1"/>
</dbReference>
<dbReference type="EMBL" id="DYVR01000130">
    <property type="protein sequence ID" value="HJF84972.1"/>
    <property type="molecule type" value="Genomic_DNA"/>
</dbReference>
<evidence type="ECO:0000313" key="3">
    <source>
        <dbReference type="Proteomes" id="UP000780768"/>
    </source>
</evidence>
<reference evidence="2" key="2">
    <citation type="submission" date="2021-09" db="EMBL/GenBank/DDBJ databases">
        <authorList>
            <person name="Gilroy R."/>
        </authorList>
    </citation>
    <scope>NUCLEOTIDE SEQUENCE</scope>
    <source>
        <strain evidence="2">7318</strain>
    </source>
</reference>
<dbReference type="InterPro" id="IPR014710">
    <property type="entry name" value="RmlC-like_jellyroll"/>
</dbReference>
<accession>A0A921L7W9</accession>
<dbReference type="InterPro" id="IPR021120">
    <property type="entry name" value="KduI/IolB_isomerase"/>
</dbReference>
<name>A0A921L7W9_9FIRM</name>
<dbReference type="Proteomes" id="UP000780768">
    <property type="component" value="Unassembled WGS sequence"/>
</dbReference>
<evidence type="ECO:0000256" key="1">
    <source>
        <dbReference type="ARBA" id="ARBA00023235"/>
    </source>
</evidence>
<dbReference type="AlphaFoldDB" id="A0A921L7W9"/>
<dbReference type="PANTHER" id="PTHR39193:SF1">
    <property type="entry name" value="5-DEOXY-GLUCURONATE ISOMERASE"/>
    <property type="match status" value="1"/>
</dbReference>
<organism evidence="2 3">
    <name type="scientific">Megamonas hypermegale</name>
    <dbReference type="NCBI Taxonomy" id="158847"/>
    <lineage>
        <taxon>Bacteria</taxon>
        <taxon>Bacillati</taxon>
        <taxon>Bacillota</taxon>
        <taxon>Negativicutes</taxon>
        <taxon>Selenomonadales</taxon>
        <taxon>Selenomonadaceae</taxon>
        <taxon>Megamonas</taxon>
    </lineage>
</organism>
<protein>
    <submittedName>
        <fullName evidence="2">5-deoxy-glucuronate isomerase</fullName>
    </submittedName>
</protein>